<evidence type="ECO:0000256" key="1">
    <source>
        <dbReference type="ARBA" id="ARBA00022722"/>
    </source>
</evidence>
<dbReference type="InterPro" id="IPR020046">
    <property type="entry name" value="5-3_exonucl_a-hlix_arch_N"/>
</dbReference>
<dbReference type="InterPro" id="IPR029060">
    <property type="entry name" value="PIN-like_dom_sf"/>
</dbReference>
<dbReference type="SMART" id="SM00475">
    <property type="entry name" value="53EXOc"/>
    <property type="match status" value="1"/>
</dbReference>
<dbReference type="Gene3D" id="3.40.50.1010">
    <property type="entry name" value="5'-nuclease"/>
    <property type="match status" value="1"/>
</dbReference>
<dbReference type="EMBL" id="CP012159">
    <property type="protein sequence ID" value="AKT38776.1"/>
    <property type="molecule type" value="Genomic_DNA"/>
</dbReference>
<dbReference type="SUPFAM" id="SSF47807">
    <property type="entry name" value="5' to 3' exonuclease, C-terminal subdomain"/>
    <property type="match status" value="1"/>
</dbReference>
<dbReference type="GO" id="GO:0033567">
    <property type="term" value="P:DNA replication, Okazaki fragment processing"/>
    <property type="evidence" value="ECO:0007669"/>
    <property type="project" value="InterPro"/>
</dbReference>
<accession>A0A0K1ED22</accession>
<dbReference type="KEGG" id="ccro:CMC5_029220"/>
<dbReference type="InterPro" id="IPR020045">
    <property type="entry name" value="DNA_polI_H3TH"/>
</dbReference>
<dbReference type="InterPro" id="IPR008918">
    <property type="entry name" value="HhH2"/>
</dbReference>
<gene>
    <name evidence="5" type="ORF">CMC5_029220</name>
</gene>
<dbReference type="SUPFAM" id="SSF88723">
    <property type="entry name" value="PIN domain-like"/>
    <property type="match status" value="1"/>
</dbReference>
<proteinExistence type="predicted"/>
<dbReference type="Gene3D" id="1.10.150.20">
    <property type="entry name" value="5' to 3' exonuclease, C-terminal subdomain"/>
    <property type="match status" value="1"/>
</dbReference>
<dbReference type="GO" id="GO:0008409">
    <property type="term" value="F:5'-3' exonuclease activity"/>
    <property type="evidence" value="ECO:0007669"/>
    <property type="project" value="InterPro"/>
</dbReference>
<organism evidence="5 6">
    <name type="scientific">Chondromyces crocatus</name>
    <dbReference type="NCBI Taxonomy" id="52"/>
    <lineage>
        <taxon>Bacteria</taxon>
        <taxon>Pseudomonadati</taxon>
        <taxon>Myxococcota</taxon>
        <taxon>Polyangia</taxon>
        <taxon>Polyangiales</taxon>
        <taxon>Polyangiaceae</taxon>
        <taxon>Chondromyces</taxon>
    </lineage>
</organism>
<evidence type="ECO:0000256" key="2">
    <source>
        <dbReference type="ARBA" id="ARBA00022801"/>
    </source>
</evidence>
<dbReference type="CDD" id="cd09859">
    <property type="entry name" value="PIN_53EXO"/>
    <property type="match status" value="1"/>
</dbReference>
<dbReference type="InterPro" id="IPR002421">
    <property type="entry name" value="5-3_exonuclease"/>
</dbReference>
<dbReference type="Proteomes" id="UP000067626">
    <property type="component" value="Chromosome"/>
</dbReference>
<evidence type="ECO:0000256" key="3">
    <source>
        <dbReference type="ARBA" id="ARBA00023125"/>
    </source>
</evidence>
<dbReference type="Pfam" id="PF02739">
    <property type="entry name" value="5_3_exonuc_N"/>
    <property type="match status" value="1"/>
</dbReference>
<dbReference type="OrthoDB" id="9806424at2"/>
<dbReference type="SMART" id="SM00279">
    <property type="entry name" value="HhH2"/>
    <property type="match status" value="1"/>
</dbReference>
<reference evidence="5 6" key="1">
    <citation type="submission" date="2015-07" db="EMBL/GenBank/DDBJ databases">
        <title>Genome analysis of myxobacterium Chondromyces crocatus Cm c5 reveals a high potential for natural compound synthesis and the genetic basis for the loss of fruiting body formation.</title>
        <authorList>
            <person name="Zaburannyi N."/>
            <person name="Bunk B."/>
            <person name="Maier J."/>
            <person name="Overmann J."/>
            <person name="Mueller R."/>
        </authorList>
    </citation>
    <scope>NUCLEOTIDE SEQUENCE [LARGE SCALE GENOMIC DNA]</scope>
    <source>
        <strain evidence="5 6">Cm c5</strain>
    </source>
</reference>
<evidence type="ECO:0000259" key="4">
    <source>
        <dbReference type="SMART" id="SM00475"/>
    </source>
</evidence>
<feature type="domain" description="5'-3' exonuclease" evidence="4">
    <location>
        <begin position="11"/>
        <end position="265"/>
    </location>
</feature>
<keyword evidence="2" id="KW-0378">Hydrolase</keyword>
<keyword evidence="6" id="KW-1185">Reference proteome</keyword>
<dbReference type="InterPro" id="IPR036279">
    <property type="entry name" value="5-3_exonuclease_C_sf"/>
</dbReference>
<dbReference type="Pfam" id="PF01367">
    <property type="entry name" value="5_3_exonuc"/>
    <property type="match status" value="1"/>
</dbReference>
<dbReference type="PANTHER" id="PTHR42646">
    <property type="entry name" value="FLAP ENDONUCLEASE XNI"/>
    <property type="match status" value="1"/>
</dbReference>
<sequence>MAELPLPGADDAVYLLDIAGWVHRAFHAMPPLQSPRGEPIGAVSGVAGMLVRLLVERRPGYLAAALDPLAPSFRQALFPAYKASRPPRHPDLDPQFPLVRQLLDAHCIPVFMAEGFEADDLLAAATTRLRAAGLRVVIVTHDKDLCQLVGDGVVIWDGRDRVTGPEEVRARWGVGPELLGDLLALSGDASDGVPGIPGVGAKTAAELLQKRGSLETVLHKADWESSRTLRAKLRRHAEEARLSRRLVALRDDAPLELSFDALRVGWGDPGPIRDFYEALGLTRLAAEVEPLDKLPVPPALLARLDAAPVNDA</sequence>
<evidence type="ECO:0000313" key="6">
    <source>
        <dbReference type="Proteomes" id="UP000067626"/>
    </source>
</evidence>
<dbReference type="GO" id="GO:0003677">
    <property type="term" value="F:DNA binding"/>
    <property type="evidence" value="ECO:0007669"/>
    <property type="project" value="UniProtKB-KW"/>
</dbReference>
<dbReference type="PANTHER" id="PTHR42646:SF2">
    <property type="entry name" value="5'-3' EXONUCLEASE FAMILY PROTEIN"/>
    <property type="match status" value="1"/>
</dbReference>
<keyword evidence="1" id="KW-0540">Nuclease</keyword>
<name>A0A0K1ED22_CHOCO</name>
<protein>
    <recommendedName>
        <fullName evidence="4">5'-3' exonuclease domain-containing protein</fullName>
    </recommendedName>
</protein>
<dbReference type="STRING" id="52.CMC5_029220"/>
<evidence type="ECO:0000313" key="5">
    <source>
        <dbReference type="EMBL" id="AKT38776.1"/>
    </source>
</evidence>
<dbReference type="InterPro" id="IPR038969">
    <property type="entry name" value="FEN"/>
</dbReference>
<dbReference type="FunFam" id="1.10.150.20:FF:000003">
    <property type="entry name" value="DNA polymerase I"/>
    <property type="match status" value="1"/>
</dbReference>
<dbReference type="GO" id="GO:0017108">
    <property type="term" value="F:5'-flap endonuclease activity"/>
    <property type="evidence" value="ECO:0007669"/>
    <property type="project" value="InterPro"/>
</dbReference>
<keyword evidence="3" id="KW-0238">DNA-binding</keyword>
<dbReference type="RefSeq" id="WP_050430960.1">
    <property type="nucleotide sequence ID" value="NZ_CP012159.1"/>
</dbReference>
<dbReference type="CDD" id="cd09898">
    <property type="entry name" value="H3TH_53EXO"/>
    <property type="match status" value="1"/>
</dbReference>
<dbReference type="AlphaFoldDB" id="A0A0K1ED22"/>